<name>A0A7W9KDK1_9PSEU</name>
<protein>
    <submittedName>
        <fullName evidence="1">Uncharacterized protein</fullName>
    </submittedName>
</protein>
<proteinExistence type="predicted"/>
<organism evidence="1 2">
    <name type="scientific">Kutzneria kofuensis</name>
    <dbReference type="NCBI Taxonomy" id="103725"/>
    <lineage>
        <taxon>Bacteria</taxon>
        <taxon>Bacillati</taxon>
        <taxon>Actinomycetota</taxon>
        <taxon>Actinomycetes</taxon>
        <taxon>Pseudonocardiales</taxon>
        <taxon>Pseudonocardiaceae</taxon>
        <taxon>Kutzneria</taxon>
    </lineage>
</organism>
<evidence type="ECO:0000313" key="1">
    <source>
        <dbReference type="EMBL" id="MBB5890532.1"/>
    </source>
</evidence>
<dbReference type="Proteomes" id="UP000585638">
    <property type="component" value="Unassembled WGS sequence"/>
</dbReference>
<evidence type="ECO:0000313" key="2">
    <source>
        <dbReference type="Proteomes" id="UP000585638"/>
    </source>
</evidence>
<dbReference type="EMBL" id="JACHIR010000001">
    <property type="protein sequence ID" value="MBB5890532.1"/>
    <property type="molecule type" value="Genomic_DNA"/>
</dbReference>
<keyword evidence="2" id="KW-1185">Reference proteome</keyword>
<comment type="caution">
    <text evidence="1">The sequence shown here is derived from an EMBL/GenBank/DDBJ whole genome shotgun (WGS) entry which is preliminary data.</text>
</comment>
<reference evidence="1 2" key="1">
    <citation type="submission" date="2020-08" db="EMBL/GenBank/DDBJ databases">
        <title>Sequencing the genomes of 1000 actinobacteria strains.</title>
        <authorList>
            <person name="Klenk H.-P."/>
        </authorList>
    </citation>
    <scope>NUCLEOTIDE SEQUENCE [LARGE SCALE GENOMIC DNA]</scope>
    <source>
        <strain evidence="1 2">DSM 43851</strain>
    </source>
</reference>
<dbReference type="AlphaFoldDB" id="A0A7W9KDK1"/>
<accession>A0A7W9KDK1</accession>
<gene>
    <name evidence="1" type="ORF">BJ998_001728</name>
</gene>
<sequence>MEPVLAISELERLIEELDTRMTEVAPAGRAPDSAICSLVGC</sequence>